<dbReference type="InterPro" id="IPR029055">
    <property type="entry name" value="Ntn_hydrolases_N"/>
</dbReference>
<dbReference type="CDD" id="cd00712">
    <property type="entry name" value="AsnB"/>
    <property type="match status" value="1"/>
</dbReference>
<dbReference type="GO" id="GO:0004066">
    <property type="term" value="F:asparagine synthase (glutamine-hydrolyzing) activity"/>
    <property type="evidence" value="ECO:0007669"/>
    <property type="project" value="UniProtKB-EC"/>
</dbReference>
<evidence type="ECO:0000313" key="11">
    <source>
        <dbReference type="Proteomes" id="UP000322981"/>
    </source>
</evidence>
<accession>A0A5M8FUB3</accession>
<dbReference type="InterPro" id="IPR001962">
    <property type="entry name" value="Asn_synthase"/>
</dbReference>
<dbReference type="InterPro" id="IPR006426">
    <property type="entry name" value="Asn_synth_AEB"/>
</dbReference>
<dbReference type="GO" id="GO:0005524">
    <property type="term" value="F:ATP binding"/>
    <property type="evidence" value="ECO:0007669"/>
    <property type="project" value="UniProtKB-KW"/>
</dbReference>
<protein>
    <recommendedName>
        <fullName evidence="3">asparagine synthase (glutamine-hydrolyzing)</fullName>
        <ecNumber evidence="3">6.3.5.4</ecNumber>
    </recommendedName>
</protein>
<dbReference type="GO" id="GO:0006529">
    <property type="term" value="P:asparagine biosynthetic process"/>
    <property type="evidence" value="ECO:0007669"/>
    <property type="project" value="InterPro"/>
</dbReference>
<dbReference type="PANTHER" id="PTHR43284">
    <property type="entry name" value="ASPARAGINE SYNTHETASE (GLUTAMINE-HYDROLYZING)"/>
    <property type="match status" value="1"/>
</dbReference>
<evidence type="ECO:0000256" key="1">
    <source>
        <dbReference type="ARBA" id="ARBA00005187"/>
    </source>
</evidence>
<dbReference type="Proteomes" id="UP000322981">
    <property type="component" value="Unassembled WGS sequence"/>
</dbReference>
<reference evidence="10 11" key="1">
    <citation type="submission" date="2019-09" db="EMBL/GenBank/DDBJ databases">
        <title>Whole-genome sequence of the purple sulfur bacterium Thiohalocapsa marina DSM 19078.</title>
        <authorList>
            <person name="Kyndt J.A."/>
            <person name="Meyer T.E."/>
        </authorList>
    </citation>
    <scope>NUCLEOTIDE SEQUENCE [LARGE SCALE GENOMIC DNA]</scope>
    <source>
        <strain evidence="10 11">DSM 19078</strain>
    </source>
</reference>
<sequence length="623" mass="69717">MSGFFGEFRHDGASIDREALVAMAQAVPWYGIDGEDFWHAPGIGLGVLLTCTTPESCHESPIVKDIEGTRLLAGSVRIDNREELIGQLELPPISGRPVTDAELVLAAHAHWGADFAVRLLGDFAFALWNDASRQLLLVRDQIGIVPLFYYETETGVLFANDLRALAAHPRGPGSLDPVSAAHHLRDAQYLLGDRTYLAGVRRLPGGHVLTASSGQCTRRRYWFPERAPRVRLPDANAYAQQLRVLFERSVASRLRGSAPVGAHVSGGLDSTAIALEAQRQLRQRGESLAGAFTWLPDVDNASTEEAAEYVATRNAEQALDLPIERVALTPAALLREWDRNIALEGYADLWYEQLVRERAKGRGIKTLLSGWGGDDVVTSGINGYAAELFWTGRWIRLGKLARWRDRQLLAELPDRLQRSVWHRLLGFFYGQVVLPSLPAWLFRRWTGRRRVPLPGFQPEDPILAPLGGRLPPASNFQKAVGKRVEMARSLTAGHLQDRIETWWMQGARDGIRYVYPLLDRRLIEFCLGAPPALFVSPTRTRWLFREAMHGLLPENIRLASVKIEAERVHRLVDTMQTALVENNEKGKAVPDAASCIAQIRRRQIHHIDQHFKPRQVARGPDMV</sequence>
<organism evidence="10 11">
    <name type="scientific">Thiohalocapsa marina</name>
    <dbReference type="NCBI Taxonomy" id="424902"/>
    <lineage>
        <taxon>Bacteria</taxon>
        <taxon>Pseudomonadati</taxon>
        <taxon>Pseudomonadota</taxon>
        <taxon>Gammaproteobacteria</taxon>
        <taxon>Chromatiales</taxon>
        <taxon>Chromatiaceae</taxon>
        <taxon>Thiohalocapsa</taxon>
    </lineage>
</organism>
<keyword evidence="6" id="KW-0315">Glutamine amidotransferase</keyword>
<keyword evidence="4 8" id="KW-0547">Nucleotide-binding</keyword>
<evidence type="ECO:0000256" key="8">
    <source>
        <dbReference type="PIRSR" id="PIRSR001589-2"/>
    </source>
</evidence>
<comment type="catalytic activity">
    <reaction evidence="7">
        <text>L-aspartate + L-glutamine + ATP + H2O = L-asparagine + L-glutamate + AMP + diphosphate + H(+)</text>
        <dbReference type="Rhea" id="RHEA:12228"/>
        <dbReference type="ChEBI" id="CHEBI:15377"/>
        <dbReference type="ChEBI" id="CHEBI:15378"/>
        <dbReference type="ChEBI" id="CHEBI:29985"/>
        <dbReference type="ChEBI" id="CHEBI:29991"/>
        <dbReference type="ChEBI" id="CHEBI:30616"/>
        <dbReference type="ChEBI" id="CHEBI:33019"/>
        <dbReference type="ChEBI" id="CHEBI:58048"/>
        <dbReference type="ChEBI" id="CHEBI:58359"/>
        <dbReference type="ChEBI" id="CHEBI:456215"/>
        <dbReference type="EC" id="6.3.5.4"/>
    </reaction>
</comment>
<dbReference type="SUPFAM" id="SSF56235">
    <property type="entry name" value="N-terminal nucleophile aminohydrolases (Ntn hydrolases)"/>
    <property type="match status" value="1"/>
</dbReference>
<feature type="domain" description="Glutamine amidotransferase type-2" evidence="9">
    <location>
        <begin position="2"/>
        <end position="214"/>
    </location>
</feature>
<dbReference type="OrthoDB" id="9763290at2"/>
<dbReference type="PIRSF" id="PIRSF001589">
    <property type="entry name" value="Asn_synthetase_glu-h"/>
    <property type="match status" value="1"/>
</dbReference>
<evidence type="ECO:0000256" key="7">
    <source>
        <dbReference type="ARBA" id="ARBA00048741"/>
    </source>
</evidence>
<dbReference type="InterPro" id="IPR014729">
    <property type="entry name" value="Rossmann-like_a/b/a_fold"/>
</dbReference>
<evidence type="ECO:0000256" key="5">
    <source>
        <dbReference type="ARBA" id="ARBA00022840"/>
    </source>
</evidence>
<dbReference type="InterPro" id="IPR051786">
    <property type="entry name" value="ASN_synthetase/amidase"/>
</dbReference>
<evidence type="ECO:0000259" key="9">
    <source>
        <dbReference type="PROSITE" id="PS51278"/>
    </source>
</evidence>
<keyword evidence="5 8" id="KW-0067">ATP-binding</keyword>
<dbReference type="SUPFAM" id="SSF52402">
    <property type="entry name" value="Adenine nucleotide alpha hydrolases-like"/>
    <property type="match status" value="1"/>
</dbReference>
<evidence type="ECO:0000256" key="3">
    <source>
        <dbReference type="ARBA" id="ARBA00012737"/>
    </source>
</evidence>
<dbReference type="InterPro" id="IPR033738">
    <property type="entry name" value="AsnB_N"/>
</dbReference>
<dbReference type="Gene3D" id="3.60.20.10">
    <property type="entry name" value="Glutamine Phosphoribosylpyrophosphate, subunit 1, domain 1"/>
    <property type="match status" value="1"/>
</dbReference>
<comment type="pathway">
    <text evidence="1">Amino-acid biosynthesis; L-asparagine biosynthesis; L-asparagine from L-aspartate (L-Gln route): step 1/1.</text>
</comment>
<dbReference type="EMBL" id="VWXX01000002">
    <property type="protein sequence ID" value="KAA6187411.1"/>
    <property type="molecule type" value="Genomic_DNA"/>
</dbReference>
<dbReference type="EC" id="6.3.5.4" evidence="3"/>
<keyword evidence="11" id="KW-1185">Reference proteome</keyword>
<comment type="caution">
    <text evidence="10">The sequence shown here is derived from an EMBL/GenBank/DDBJ whole genome shotgun (WGS) entry which is preliminary data.</text>
</comment>
<comment type="similarity">
    <text evidence="2">Belongs to the asparagine synthetase family.</text>
</comment>
<dbReference type="Pfam" id="PF00733">
    <property type="entry name" value="Asn_synthase"/>
    <property type="match status" value="1"/>
</dbReference>
<evidence type="ECO:0000256" key="2">
    <source>
        <dbReference type="ARBA" id="ARBA00005752"/>
    </source>
</evidence>
<evidence type="ECO:0000256" key="6">
    <source>
        <dbReference type="ARBA" id="ARBA00022962"/>
    </source>
</evidence>
<dbReference type="PANTHER" id="PTHR43284:SF1">
    <property type="entry name" value="ASPARAGINE SYNTHETASE"/>
    <property type="match status" value="1"/>
</dbReference>
<dbReference type="PROSITE" id="PS51278">
    <property type="entry name" value="GATASE_TYPE_2"/>
    <property type="match status" value="1"/>
</dbReference>
<dbReference type="Pfam" id="PF13537">
    <property type="entry name" value="GATase_7"/>
    <property type="match status" value="1"/>
</dbReference>
<dbReference type="AlphaFoldDB" id="A0A5M8FUB3"/>
<dbReference type="Gene3D" id="3.40.50.620">
    <property type="entry name" value="HUPs"/>
    <property type="match status" value="2"/>
</dbReference>
<gene>
    <name evidence="10" type="ORF">F2Q65_02495</name>
</gene>
<feature type="binding site" evidence="8">
    <location>
        <position position="100"/>
    </location>
    <ligand>
        <name>L-glutamine</name>
        <dbReference type="ChEBI" id="CHEBI:58359"/>
    </ligand>
</feature>
<name>A0A5M8FUB3_9GAMM</name>
<dbReference type="InterPro" id="IPR017932">
    <property type="entry name" value="GATase_2_dom"/>
</dbReference>
<evidence type="ECO:0000256" key="4">
    <source>
        <dbReference type="ARBA" id="ARBA00022741"/>
    </source>
</evidence>
<dbReference type="RefSeq" id="WP_150090068.1">
    <property type="nucleotide sequence ID" value="NZ_JBFUOH010000084.1"/>
</dbReference>
<evidence type="ECO:0000313" key="10">
    <source>
        <dbReference type="EMBL" id="KAA6187411.1"/>
    </source>
</evidence>
<proteinExistence type="inferred from homology"/>